<sequence>MTDAPRLAPVHGGLTARLGAAIVHGQYPAGARLFSGDIASAEGVSRSAVREVVRVLETLGLVRSRRKAGIEVQPASEWDLYSPDVIRWRLAGPDRLRQLHELSQLRSAVEPLAARLAASAADAAQRSALSQAAHDLARHSHEADGQPYLEADLRFHRVLLEASGNPMLARLAGAVESVLVGRTQHALMPTEANPDALRLHRDVAFAVAAGDAAAAAEAAALIVAESDDAVQRLDGSSSSGRPG</sequence>
<evidence type="ECO:0000259" key="4">
    <source>
        <dbReference type="PROSITE" id="PS50949"/>
    </source>
</evidence>
<dbReference type="Gene3D" id="1.20.120.530">
    <property type="entry name" value="GntR ligand-binding domain-like"/>
    <property type="match status" value="1"/>
</dbReference>
<dbReference type="SUPFAM" id="SSF48008">
    <property type="entry name" value="GntR ligand-binding domain-like"/>
    <property type="match status" value="1"/>
</dbReference>
<gene>
    <name evidence="5" type="ORF">GCM10022286_25020</name>
</gene>
<dbReference type="Pfam" id="PF07729">
    <property type="entry name" value="FCD"/>
    <property type="match status" value="1"/>
</dbReference>
<dbReference type="PROSITE" id="PS50949">
    <property type="entry name" value="HTH_GNTR"/>
    <property type="match status" value="1"/>
</dbReference>
<protein>
    <submittedName>
        <fullName evidence="5">FCD domain-containing protein</fullName>
    </submittedName>
</protein>
<organism evidence="5 6">
    <name type="scientific">Gryllotalpicola daejeonensis</name>
    <dbReference type="NCBI Taxonomy" id="993087"/>
    <lineage>
        <taxon>Bacteria</taxon>
        <taxon>Bacillati</taxon>
        <taxon>Actinomycetota</taxon>
        <taxon>Actinomycetes</taxon>
        <taxon>Micrococcales</taxon>
        <taxon>Microbacteriaceae</taxon>
        <taxon>Gryllotalpicola</taxon>
    </lineage>
</organism>
<reference evidence="5" key="1">
    <citation type="journal article" date="2014" name="Int. J. Syst. Evol. Microbiol.">
        <title>Complete genome of a new Firmicutes species belonging to the dominant human colonic microbiota ('Ruminococcus bicirculans') reveals two chromosomes and a selective capacity to utilize plant glucans.</title>
        <authorList>
            <consortium name="NISC Comparative Sequencing Program"/>
            <person name="Wegmann U."/>
            <person name="Louis P."/>
            <person name="Goesmann A."/>
            <person name="Henrissat B."/>
            <person name="Duncan S.H."/>
            <person name="Flint H.J."/>
        </authorList>
    </citation>
    <scope>NUCLEOTIDE SEQUENCE</scope>
    <source>
        <strain evidence="5">JCM 17590</strain>
    </source>
</reference>
<keyword evidence="3" id="KW-0804">Transcription</keyword>
<name>A0ABP7ZM50_9MICO</name>
<dbReference type="Proteomes" id="UP001415169">
    <property type="component" value="Unassembled WGS sequence"/>
</dbReference>
<dbReference type="InterPro" id="IPR011711">
    <property type="entry name" value="GntR_C"/>
</dbReference>
<proteinExistence type="predicted"/>
<dbReference type="SMART" id="SM00345">
    <property type="entry name" value="HTH_GNTR"/>
    <property type="match status" value="1"/>
</dbReference>
<dbReference type="SMART" id="SM00895">
    <property type="entry name" value="FCD"/>
    <property type="match status" value="1"/>
</dbReference>
<dbReference type="InterPro" id="IPR008920">
    <property type="entry name" value="TF_FadR/GntR_C"/>
</dbReference>
<evidence type="ECO:0000256" key="2">
    <source>
        <dbReference type="ARBA" id="ARBA00023125"/>
    </source>
</evidence>
<evidence type="ECO:0000256" key="1">
    <source>
        <dbReference type="ARBA" id="ARBA00023015"/>
    </source>
</evidence>
<reference evidence="5" key="2">
    <citation type="submission" date="2023-12" db="EMBL/GenBank/DDBJ databases">
        <authorList>
            <person name="Sun Q."/>
            <person name="Inoue M."/>
        </authorList>
    </citation>
    <scope>NUCLEOTIDE SEQUENCE</scope>
    <source>
        <strain evidence="5">JCM 17590</strain>
    </source>
</reference>
<comment type="caution">
    <text evidence="5">The sequence shown here is derived from an EMBL/GenBank/DDBJ whole genome shotgun (WGS) entry which is preliminary data.</text>
</comment>
<dbReference type="Pfam" id="PF00392">
    <property type="entry name" value="GntR"/>
    <property type="match status" value="1"/>
</dbReference>
<evidence type="ECO:0000256" key="3">
    <source>
        <dbReference type="ARBA" id="ARBA00023163"/>
    </source>
</evidence>
<keyword evidence="6" id="KW-1185">Reference proteome</keyword>
<accession>A0ABP7ZM50</accession>
<dbReference type="PANTHER" id="PTHR43537:SF44">
    <property type="entry name" value="GNTR FAMILY REGULATORY PROTEIN"/>
    <property type="match status" value="1"/>
</dbReference>
<dbReference type="InterPro" id="IPR036388">
    <property type="entry name" value="WH-like_DNA-bd_sf"/>
</dbReference>
<evidence type="ECO:0000313" key="6">
    <source>
        <dbReference type="Proteomes" id="UP001415169"/>
    </source>
</evidence>
<dbReference type="InterPro" id="IPR036390">
    <property type="entry name" value="WH_DNA-bd_sf"/>
</dbReference>
<keyword evidence="1" id="KW-0805">Transcription regulation</keyword>
<dbReference type="EMBL" id="BAABBV010000001">
    <property type="protein sequence ID" value="GAA4163905.1"/>
    <property type="molecule type" value="Genomic_DNA"/>
</dbReference>
<dbReference type="InterPro" id="IPR000524">
    <property type="entry name" value="Tscrpt_reg_HTH_GntR"/>
</dbReference>
<evidence type="ECO:0000313" key="5">
    <source>
        <dbReference type="EMBL" id="GAA4163905.1"/>
    </source>
</evidence>
<dbReference type="Gene3D" id="1.10.10.10">
    <property type="entry name" value="Winged helix-like DNA-binding domain superfamily/Winged helix DNA-binding domain"/>
    <property type="match status" value="1"/>
</dbReference>
<dbReference type="SUPFAM" id="SSF46785">
    <property type="entry name" value="Winged helix' DNA-binding domain"/>
    <property type="match status" value="1"/>
</dbReference>
<keyword evidence="2" id="KW-0238">DNA-binding</keyword>
<dbReference type="PANTHER" id="PTHR43537">
    <property type="entry name" value="TRANSCRIPTIONAL REGULATOR, GNTR FAMILY"/>
    <property type="match status" value="1"/>
</dbReference>
<dbReference type="RefSeq" id="WP_344792128.1">
    <property type="nucleotide sequence ID" value="NZ_BAABBV010000001.1"/>
</dbReference>
<feature type="domain" description="HTH gntR-type" evidence="4">
    <location>
        <begin position="8"/>
        <end position="75"/>
    </location>
</feature>